<dbReference type="GO" id="GO:0006814">
    <property type="term" value="P:sodium ion transport"/>
    <property type="evidence" value="ECO:0007669"/>
    <property type="project" value="InterPro"/>
</dbReference>
<dbReference type="GO" id="GO:0016655">
    <property type="term" value="F:oxidoreductase activity, acting on NAD(P)H, quinone or similar compound as acceptor"/>
    <property type="evidence" value="ECO:0007669"/>
    <property type="project" value="InterPro"/>
</dbReference>
<protein>
    <submittedName>
        <fullName evidence="3">Na(+)-translocating NADH-quinone reductase subunit A</fullName>
    </submittedName>
</protein>
<evidence type="ECO:0000313" key="3">
    <source>
        <dbReference type="EMBL" id="OSQ53151.1"/>
    </source>
</evidence>
<dbReference type="Pfam" id="PF24836">
    <property type="entry name" value="NQRA_2nd"/>
    <property type="match status" value="1"/>
</dbReference>
<dbReference type="PANTHER" id="PTHR37839:SF1">
    <property type="entry name" value="NA(+)-TRANSLOCATING NADH-QUINONE REDUCTASE SUBUNIT A"/>
    <property type="match status" value="1"/>
</dbReference>
<name>A0A1X4NQI1_9RHOB</name>
<sequence length="422" mass="44619">MGFFGRGAGLMPVFPSPSGPAEIMDVTTEEAAVRAPSGSSIAVTPLVREGELVAQGAAVACLRHAPNVCLTAPIAGRVARISLLPGRKLSEIVLFREEGAGRQHHDVSNAGTTTGLRRLMQEAGFWPLLRRRPFGGMPAQDETPAAVFVMATDTRPFAFSPAMALHGREKPLADGLEALTRMTSGPVFLCQPEGPSVVPTDGLSDQIKLVFRGQRHPQGAAGLCIHEHFPAGLDVPVWDINAEDVANLGNLIATGEAEVLRTVHIAGAALREAQTVRTHSGADLRQLTQRIVAPGPHVLMSGSPLDGHPARWLGPRDRQITVMPRSGPQPRPHWLISALTASREARPVIPTAALTQALASALPAAPFVRALAAGDDEAAVSFGLLSLLEEDIALLDYVLSEGGTLPAQLRAMLDRIAKEFAA</sequence>
<dbReference type="InterPro" id="IPR008703">
    <property type="entry name" value="NqrA"/>
</dbReference>
<dbReference type="InterPro" id="IPR056148">
    <property type="entry name" value="NQRA_2nd"/>
</dbReference>
<feature type="domain" description="NqrA second alpha/beta" evidence="2">
    <location>
        <begin position="115"/>
        <end position="256"/>
    </location>
</feature>
<evidence type="ECO:0000259" key="2">
    <source>
        <dbReference type="Pfam" id="PF24836"/>
    </source>
</evidence>
<dbReference type="InterPro" id="IPR022615">
    <property type="entry name" value="NqrA_C_domain"/>
</dbReference>
<dbReference type="PANTHER" id="PTHR37839">
    <property type="entry name" value="NA(+)-TRANSLOCATING NADH-QUINONE REDUCTASE SUBUNIT A"/>
    <property type="match status" value="1"/>
</dbReference>
<dbReference type="RefSeq" id="WP_085634808.1">
    <property type="nucleotide sequence ID" value="NZ_JFKC01000001.1"/>
</dbReference>
<accession>A0A1X4NQI1</accession>
<dbReference type="EMBL" id="JFKC01000001">
    <property type="protein sequence ID" value="OSQ53151.1"/>
    <property type="molecule type" value="Genomic_DNA"/>
</dbReference>
<proteinExistence type="predicted"/>
<keyword evidence="4" id="KW-1185">Reference proteome</keyword>
<feature type="domain" description="Na(+)-translocating NADH-quinone reductase subunit A C-terminal" evidence="1">
    <location>
        <begin position="263"/>
        <end position="310"/>
    </location>
</feature>
<dbReference type="STRING" id="1123756.MGEO_00880"/>
<evidence type="ECO:0000259" key="1">
    <source>
        <dbReference type="Pfam" id="PF11973"/>
    </source>
</evidence>
<dbReference type="Pfam" id="PF11973">
    <property type="entry name" value="NQRA_SLBB"/>
    <property type="match status" value="1"/>
</dbReference>
<dbReference type="OrthoDB" id="9774536at2"/>
<gene>
    <name evidence="3" type="ORF">MGEO_00880</name>
</gene>
<dbReference type="Proteomes" id="UP000193926">
    <property type="component" value="Unassembled WGS sequence"/>
</dbReference>
<reference evidence="3 4" key="1">
    <citation type="submission" date="2014-03" db="EMBL/GenBank/DDBJ databases">
        <title>The draft genome sequence of Marivita geojedonensis KCTC 23882.</title>
        <authorList>
            <person name="Lai Q."/>
            <person name="Shao Z."/>
        </authorList>
    </citation>
    <scope>NUCLEOTIDE SEQUENCE [LARGE SCALE GENOMIC DNA]</scope>
    <source>
        <strain evidence="3 4">DPG-138</strain>
    </source>
</reference>
<comment type="caution">
    <text evidence="3">The sequence shown here is derived from an EMBL/GenBank/DDBJ whole genome shotgun (WGS) entry which is preliminary data.</text>
</comment>
<organism evidence="3 4">
    <name type="scientific">Marivita geojedonensis</name>
    <dbReference type="NCBI Taxonomy" id="1123756"/>
    <lineage>
        <taxon>Bacteria</taxon>
        <taxon>Pseudomonadati</taxon>
        <taxon>Pseudomonadota</taxon>
        <taxon>Alphaproteobacteria</taxon>
        <taxon>Rhodobacterales</taxon>
        <taxon>Roseobacteraceae</taxon>
        <taxon>Marivita</taxon>
    </lineage>
</organism>
<dbReference type="AlphaFoldDB" id="A0A1X4NQI1"/>
<evidence type="ECO:0000313" key="4">
    <source>
        <dbReference type="Proteomes" id="UP000193926"/>
    </source>
</evidence>